<evidence type="ECO:0000256" key="1">
    <source>
        <dbReference type="SAM" id="MobiDB-lite"/>
    </source>
</evidence>
<evidence type="ECO:0000313" key="4">
    <source>
        <dbReference type="Proteomes" id="UP000499080"/>
    </source>
</evidence>
<feature type="chain" id="PRO_5021316778" evidence="2">
    <location>
        <begin position="19"/>
        <end position="152"/>
    </location>
</feature>
<feature type="region of interest" description="Disordered" evidence="1">
    <location>
        <begin position="77"/>
        <end position="114"/>
    </location>
</feature>
<keyword evidence="4" id="KW-1185">Reference proteome</keyword>
<feature type="compositionally biased region" description="Polar residues" evidence="1">
    <location>
        <begin position="81"/>
        <end position="92"/>
    </location>
</feature>
<dbReference type="EMBL" id="BGPR01064402">
    <property type="protein sequence ID" value="GBO39380.1"/>
    <property type="molecule type" value="Genomic_DNA"/>
</dbReference>
<dbReference type="AlphaFoldDB" id="A0A4Y2WSE6"/>
<evidence type="ECO:0000256" key="2">
    <source>
        <dbReference type="SAM" id="SignalP"/>
    </source>
</evidence>
<sequence>MTLLPCVVFLCYCVLTMWCDVMYTNDNNAYPGYCRKRMKKERIWKKVEEKKKRNSGEECASRHTNAVETARQIEKRVRTAINKTTSTGTVVSDQRGENESSRKVQDDKKTKVKDRIMSLPTVSSHYNRAKSPNRRYLPVGLNIKLLFSMYLE</sequence>
<protein>
    <submittedName>
        <fullName evidence="3">Uncharacterized protein</fullName>
    </submittedName>
</protein>
<feature type="signal peptide" evidence="2">
    <location>
        <begin position="1"/>
        <end position="18"/>
    </location>
</feature>
<dbReference type="Proteomes" id="UP000499080">
    <property type="component" value="Unassembled WGS sequence"/>
</dbReference>
<reference evidence="3 4" key="1">
    <citation type="journal article" date="2019" name="Sci. Rep.">
        <title>Orb-weaving spider Araneus ventricosus genome elucidates the spidroin gene catalogue.</title>
        <authorList>
            <person name="Kono N."/>
            <person name="Nakamura H."/>
            <person name="Ohtoshi R."/>
            <person name="Moran D.A.P."/>
            <person name="Shinohara A."/>
            <person name="Yoshida Y."/>
            <person name="Fujiwara M."/>
            <person name="Mori M."/>
            <person name="Tomita M."/>
            <person name="Arakawa K."/>
        </authorList>
    </citation>
    <scope>NUCLEOTIDE SEQUENCE [LARGE SCALE GENOMIC DNA]</scope>
</reference>
<name>A0A4Y2WSE6_ARAVE</name>
<proteinExistence type="predicted"/>
<dbReference type="OrthoDB" id="6771825at2759"/>
<accession>A0A4Y2WSE6</accession>
<evidence type="ECO:0000313" key="3">
    <source>
        <dbReference type="EMBL" id="GBO39380.1"/>
    </source>
</evidence>
<organism evidence="3 4">
    <name type="scientific">Araneus ventricosus</name>
    <name type="common">Orbweaver spider</name>
    <name type="synonym">Epeira ventricosa</name>
    <dbReference type="NCBI Taxonomy" id="182803"/>
    <lineage>
        <taxon>Eukaryota</taxon>
        <taxon>Metazoa</taxon>
        <taxon>Ecdysozoa</taxon>
        <taxon>Arthropoda</taxon>
        <taxon>Chelicerata</taxon>
        <taxon>Arachnida</taxon>
        <taxon>Araneae</taxon>
        <taxon>Araneomorphae</taxon>
        <taxon>Entelegynae</taxon>
        <taxon>Araneoidea</taxon>
        <taxon>Araneidae</taxon>
        <taxon>Araneus</taxon>
    </lineage>
</organism>
<gene>
    <name evidence="3" type="ORF">AVEN_63365_1</name>
</gene>
<comment type="caution">
    <text evidence="3">The sequence shown here is derived from an EMBL/GenBank/DDBJ whole genome shotgun (WGS) entry which is preliminary data.</text>
</comment>
<feature type="compositionally biased region" description="Basic and acidic residues" evidence="1">
    <location>
        <begin position="94"/>
        <end position="114"/>
    </location>
</feature>
<keyword evidence="2" id="KW-0732">Signal</keyword>